<protein>
    <submittedName>
        <fullName evidence="2">Uncharacterized protein</fullName>
    </submittedName>
</protein>
<sequence length="108" mass="11012">MFKLIVVAGVLAVATAAPGGLTGIHIDHGLGPIHAPHVFSHVDHHAHAHVVHSAPAVAPQVHVAPIVTKTVLPAAHGHGHGYGHAFAHAAAPAPVVLAHHDFHGLGHY</sequence>
<proteinExistence type="predicted"/>
<evidence type="ECO:0000313" key="2">
    <source>
        <dbReference type="EMBL" id="KAH0563582.1"/>
    </source>
</evidence>
<evidence type="ECO:0000256" key="1">
    <source>
        <dbReference type="SAM" id="SignalP"/>
    </source>
</evidence>
<feature type="chain" id="PRO_5043540922" evidence="1">
    <location>
        <begin position="17"/>
        <end position="108"/>
    </location>
</feature>
<keyword evidence="3" id="KW-1185">Reference proteome</keyword>
<evidence type="ECO:0000313" key="3">
    <source>
        <dbReference type="Proteomes" id="UP000826195"/>
    </source>
</evidence>
<dbReference type="AlphaFoldDB" id="A0AAV7IKM7"/>
<accession>A0AAV7IKM7</accession>
<name>A0AAV7IKM7_COTGL</name>
<gene>
    <name evidence="2" type="ORF">KQX54_002647</name>
</gene>
<feature type="signal peptide" evidence="1">
    <location>
        <begin position="1"/>
        <end position="16"/>
    </location>
</feature>
<reference evidence="2 3" key="1">
    <citation type="journal article" date="2021" name="J. Hered.">
        <title>A chromosome-level genome assembly of the parasitoid wasp, Cotesia glomerata (Hymenoptera: Braconidae).</title>
        <authorList>
            <person name="Pinto B.J."/>
            <person name="Weis J.J."/>
            <person name="Gamble T."/>
            <person name="Ode P.J."/>
            <person name="Paul R."/>
            <person name="Zaspel J.M."/>
        </authorList>
    </citation>
    <scope>NUCLEOTIDE SEQUENCE [LARGE SCALE GENOMIC DNA]</scope>
    <source>
        <strain evidence="2">CgM1</strain>
    </source>
</reference>
<comment type="caution">
    <text evidence="2">The sequence shown here is derived from an EMBL/GenBank/DDBJ whole genome shotgun (WGS) entry which is preliminary data.</text>
</comment>
<dbReference type="EMBL" id="JAHXZJ010000002">
    <property type="protein sequence ID" value="KAH0563582.1"/>
    <property type="molecule type" value="Genomic_DNA"/>
</dbReference>
<dbReference type="Proteomes" id="UP000826195">
    <property type="component" value="Unassembled WGS sequence"/>
</dbReference>
<organism evidence="2 3">
    <name type="scientific">Cotesia glomerata</name>
    <name type="common">Lepidopteran parasitic wasp</name>
    <name type="synonym">Apanteles glomeratus</name>
    <dbReference type="NCBI Taxonomy" id="32391"/>
    <lineage>
        <taxon>Eukaryota</taxon>
        <taxon>Metazoa</taxon>
        <taxon>Ecdysozoa</taxon>
        <taxon>Arthropoda</taxon>
        <taxon>Hexapoda</taxon>
        <taxon>Insecta</taxon>
        <taxon>Pterygota</taxon>
        <taxon>Neoptera</taxon>
        <taxon>Endopterygota</taxon>
        <taxon>Hymenoptera</taxon>
        <taxon>Apocrita</taxon>
        <taxon>Ichneumonoidea</taxon>
        <taxon>Braconidae</taxon>
        <taxon>Microgastrinae</taxon>
        <taxon>Cotesia</taxon>
    </lineage>
</organism>
<keyword evidence="1" id="KW-0732">Signal</keyword>